<feature type="region of interest" description="Disordered" evidence="1">
    <location>
        <begin position="94"/>
        <end position="169"/>
    </location>
</feature>
<dbReference type="AlphaFoldDB" id="A0A1V4K8E4"/>
<organism evidence="2 3">
    <name type="scientific">Patagioenas fasciata monilis</name>
    <dbReference type="NCBI Taxonomy" id="372326"/>
    <lineage>
        <taxon>Eukaryota</taxon>
        <taxon>Metazoa</taxon>
        <taxon>Chordata</taxon>
        <taxon>Craniata</taxon>
        <taxon>Vertebrata</taxon>
        <taxon>Euteleostomi</taxon>
        <taxon>Archelosauria</taxon>
        <taxon>Archosauria</taxon>
        <taxon>Dinosauria</taxon>
        <taxon>Saurischia</taxon>
        <taxon>Theropoda</taxon>
        <taxon>Coelurosauria</taxon>
        <taxon>Aves</taxon>
        <taxon>Neognathae</taxon>
        <taxon>Neoaves</taxon>
        <taxon>Columbimorphae</taxon>
        <taxon>Columbiformes</taxon>
        <taxon>Columbidae</taxon>
        <taxon>Patagioenas</taxon>
    </lineage>
</organism>
<reference evidence="2 3" key="1">
    <citation type="submission" date="2016-02" db="EMBL/GenBank/DDBJ databases">
        <title>Band-tailed pigeon sequencing and assembly.</title>
        <authorList>
            <person name="Soares A.E."/>
            <person name="Novak B.J."/>
            <person name="Rice E.S."/>
            <person name="O'Connell B."/>
            <person name="Chang D."/>
            <person name="Weber S."/>
            <person name="Shapiro B."/>
        </authorList>
    </citation>
    <scope>NUCLEOTIDE SEQUENCE [LARGE SCALE GENOMIC DNA]</scope>
    <source>
        <strain evidence="2">BTP2013</strain>
        <tissue evidence="2">Blood</tissue>
    </source>
</reference>
<proteinExistence type="predicted"/>
<comment type="caution">
    <text evidence="2">The sequence shown here is derived from an EMBL/GenBank/DDBJ whole genome shotgun (WGS) entry which is preliminary data.</text>
</comment>
<dbReference type="EMBL" id="LSYS01004200">
    <property type="protein sequence ID" value="OPJ80714.1"/>
    <property type="molecule type" value="Genomic_DNA"/>
</dbReference>
<accession>A0A1V4K8E4</accession>
<dbReference type="OrthoDB" id="9402174at2759"/>
<protein>
    <submittedName>
        <fullName evidence="2">Uncharacterized protein</fullName>
    </submittedName>
</protein>
<sequence>MLGRKRMLSNQVGGCSPWRRTRERWVVRLGPPGSLRKAKEQRRERNIPPHAVRAIALALMNAIMQREAVGRQGNCMGLQRLHLLRPRCDIPAKDDVEPMEVDPPNYSVGPLAVQPPQDSEEPMEVDPPDYGVGPLAVQPVQDTEEPMEVDTPQEPSSMALAPPATGIVW</sequence>
<keyword evidence="3" id="KW-1185">Reference proteome</keyword>
<gene>
    <name evidence="2" type="ORF">AV530_010967</name>
</gene>
<dbReference type="Proteomes" id="UP000190648">
    <property type="component" value="Unassembled WGS sequence"/>
</dbReference>
<feature type="compositionally biased region" description="Acidic residues" evidence="1">
    <location>
        <begin position="118"/>
        <end position="127"/>
    </location>
</feature>
<evidence type="ECO:0000256" key="1">
    <source>
        <dbReference type="SAM" id="MobiDB-lite"/>
    </source>
</evidence>
<evidence type="ECO:0000313" key="2">
    <source>
        <dbReference type="EMBL" id="OPJ80714.1"/>
    </source>
</evidence>
<name>A0A1V4K8E4_PATFA</name>
<evidence type="ECO:0000313" key="3">
    <source>
        <dbReference type="Proteomes" id="UP000190648"/>
    </source>
</evidence>